<proteinExistence type="predicted"/>
<dbReference type="Pfam" id="PF13091">
    <property type="entry name" value="PLDc_2"/>
    <property type="match status" value="2"/>
</dbReference>
<gene>
    <name evidence="2" type="ORF">IAE60_10035</name>
</gene>
<dbReference type="RefSeq" id="WP_187572144.1">
    <property type="nucleotide sequence ID" value="NZ_CP060731.1"/>
</dbReference>
<dbReference type="GO" id="GO:0032049">
    <property type="term" value="P:cardiolipin biosynthetic process"/>
    <property type="evidence" value="ECO:0007669"/>
    <property type="project" value="UniProtKB-ARBA"/>
</dbReference>
<dbReference type="EMBL" id="CP060731">
    <property type="protein sequence ID" value="QNN76314.1"/>
    <property type="molecule type" value="Genomic_DNA"/>
</dbReference>
<dbReference type="SMART" id="SM00155">
    <property type="entry name" value="PLDc"/>
    <property type="match status" value="2"/>
</dbReference>
<evidence type="ECO:0000259" key="1">
    <source>
        <dbReference type="PROSITE" id="PS50035"/>
    </source>
</evidence>
<dbReference type="SUPFAM" id="SSF56024">
    <property type="entry name" value="Phospholipase D/nuclease"/>
    <property type="match status" value="2"/>
</dbReference>
<dbReference type="GO" id="GO:0030572">
    <property type="term" value="F:phosphatidyltransferase activity"/>
    <property type="evidence" value="ECO:0007669"/>
    <property type="project" value="UniProtKB-ARBA"/>
</dbReference>
<dbReference type="InterPro" id="IPR001736">
    <property type="entry name" value="PLipase_D/transphosphatidylase"/>
</dbReference>
<dbReference type="Gene3D" id="3.30.870.10">
    <property type="entry name" value="Endonuclease Chain A"/>
    <property type="match status" value="2"/>
</dbReference>
<protein>
    <submittedName>
        <fullName evidence="2">Phospholipase D family protein</fullName>
    </submittedName>
</protein>
<feature type="domain" description="PLD phosphodiesterase" evidence="1">
    <location>
        <begin position="407"/>
        <end position="434"/>
    </location>
</feature>
<dbReference type="AlphaFoldDB" id="A0A7G9T889"/>
<feature type="domain" description="PLD phosphodiesterase" evidence="1">
    <location>
        <begin position="174"/>
        <end position="201"/>
    </location>
</feature>
<dbReference type="CDD" id="cd09113">
    <property type="entry name" value="PLDc_ymdC_like_2"/>
    <property type="match status" value="1"/>
</dbReference>
<organism evidence="2 3">
    <name type="scientific">Pseudoxanthomonas mexicana</name>
    <dbReference type="NCBI Taxonomy" id="128785"/>
    <lineage>
        <taxon>Bacteria</taxon>
        <taxon>Pseudomonadati</taxon>
        <taxon>Pseudomonadota</taxon>
        <taxon>Gammaproteobacteria</taxon>
        <taxon>Lysobacterales</taxon>
        <taxon>Lysobacteraceae</taxon>
        <taxon>Pseudoxanthomonas</taxon>
    </lineage>
</organism>
<dbReference type="PANTHER" id="PTHR21248:SF12">
    <property type="entry name" value="CARDIOLIPIN SYNTHASE C"/>
    <property type="match status" value="1"/>
</dbReference>
<dbReference type="InterPro" id="IPR025202">
    <property type="entry name" value="PLD-like_dom"/>
</dbReference>
<dbReference type="Proteomes" id="UP000515838">
    <property type="component" value="Chromosome"/>
</dbReference>
<evidence type="ECO:0000313" key="2">
    <source>
        <dbReference type="EMBL" id="QNN76314.1"/>
    </source>
</evidence>
<dbReference type="CDD" id="cd09111">
    <property type="entry name" value="PLDc_ymdC_like_1"/>
    <property type="match status" value="1"/>
</dbReference>
<dbReference type="PANTHER" id="PTHR21248">
    <property type="entry name" value="CARDIOLIPIN SYNTHASE"/>
    <property type="match status" value="1"/>
</dbReference>
<evidence type="ECO:0000313" key="3">
    <source>
        <dbReference type="Proteomes" id="UP000515838"/>
    </source>
</evidence>
<dbReference type="PROSITE" id="PS50035">
    <property type="entry name" value="PLD"/>
    <property type="match status" value="2"/>
</dbReference>
<sequence length="516" mass="55958">MRKWLRRLGIAVVLMAVASATALYSYGRFAEAARGPASHALPTAADATALDRAVAPLLRAHPGRSGMALLADNLDAFTVRAASARAAGRSLDLQYYIWNHDFTGNLLGYEVLRAADRGVRVRLLLDDMTAHGKDSHLAALDAHPNIEVRLFNPSRSRAGVLGRASEMLLRPVAMNRRMHNKAWIVDGRVAVVGGRNVGDEYFDAAAQTNFLDLDAVLVGPAVRQTSAIFDDFWNSASVIPLAALSGAEEGALARLRAHGDAGYRSTRAADYVARLRSSPGLPALVGGNALHWLDEVGVYSDPAAKGQGEGKAQWLVHRLGRAMGLAKRELRVISPYFVPGEEGTRWLVGKRAQGVDVSVLTNSLAANDVMAVHGGYAPYRVPLLEGGVTLYELMPHGRQDSSLFGSSGASLHTKAFAVDAERGFIGSFNLDPRSVNLNTEMGILFRDRAATAALLRSYEAKIAPDKSYRVRLLDGELRWDDASVAPPRTWDREPEASAWRRWTARAVGWLPIESQL</sequence>
<reference evidence="2 3" key="1">
    <citation type="submission" date="2020-08" db="EMBL/GenBank/DDBJ databases">
        <title>Streptomycin Non-resistant strain, P. mexicana.</title>
        <authorList>
            <person name="Ganesh-Kumar S."/>
            <person name="Zhe T."/>
            <person name="Yu Z."/>
            <person name="Min Y."/>
        </authorList>
    </citation>
    <scope>NUCLEOTIDE SEQUENCE [LARGE SCALE GENOMIC DNA]</scope>
    <source>
        <strain evidence="2 3">GTZY2</strain>
    </source>
</reference>
<accession>A0A7G9T889</accession>
<dbReference type="GeneID" id="81471308"/>
<name>A0A7G9T889_PSEMX</name>